<evidence type="ECO:0000313" key="6">
    <source>
        <dbReference type="Proteomes" id="UP000179047"/>
    </source>
</evidence>
<keyword evidence="1 3" id="KW-0689">Ribosomal protein</keyword>
<evidence type="ECO:0000256" key="1">
    <source>
        <dbReference type="ARBA" id="ARBA00022980"/>
    </source>
</evidence>
<evidence type="ECO:0000256" key="2">
    <source>
        <dbReference type="ARBA" id="ARBA00023274"/>
    </source>
</evidence>
<dbReference type="SUPFAM" id="SSF143800">
    <property type="entry name" value="L28p-like"/>
    <property type="match status" value="1"/>
</dbReference>
<dbReference type="NCBIfam" id="NF000612">
    <property type="entry name" value="PRK00019.1"/>
    <property type="match status" value="1"/>
</dbReference>
<proteinExistence type="inferred from homology"/>
<dbReference type="GO" id="GO:0003735">
    <property type="term" value="F:structural constituent of ribosome"/>
    <property type="evidence" value="ECO:0007669"/>
    <property type="project" value="InterPro"/>
</dbReference>
<dbReference type="EMBL" id="MGKP01000026">
    <property type="protein sequence ID" value="OGN27886.1"/>
    <property type="molecule type" value="Genomic_DNA"/>
</dbReference>
<dbReference type="PANTHER" id="PTHR33280:SF1">
    <property type="entry name" value="LARGE RIBOSOMAL SUBUNIT PROTEIN BL31C"/>
    <property type="match status" value="1"/>
</dbReference>
<accession>A0A1F8GTB5</accession>
<dbReference type="InterPro" id="IPR002150">
    <property type="entry name" value="Ribosomal_bL31"/>
</dbReference>
<dbReference type="GO" id="GO:1990904">
    <property type="term" value="C:ribonucleoprotein complex"/>
    <property type="evidence" value="ECO:0007669"/>
    <property type="project" value="UniProtKB-KW"/>
</dbReference>
<dbReference type="AlphaFoldDB" id="A0A1F8GTB5"/>
<dbReference type="Pfam" id="PF01197">
    <property type="entry name" value="Ribosomal_L31"/>
    <property type="match status" value="1"/>
</dbReference>
<dbReference type="InterPro" id="IPR042105">
    <property type="entry name" value="Ribosomal_bL31_sf"/>
</dbReference>
<keyword evidence="2 3" id="KW-0687">Ribonucleoprotein</keyword>
<name>A0A1F8GTB5_9BACT</name>
<organism evidence="5 6">
    <name type="scientific">Candidatus Yanofskybacteria bacterium RIFCSPLOWO2_01_FULL_49_25</name>
    <dbReference type="NCBI Taxonomy" id="1802701"/>
    <lineage>
        <taxon>Bacteria</taxon>
        <taxon>Candidatus Yanofskyibacteriota</taxon>
    </lineage>
</organism>
<dbReference type="GO" id="GO:0005840">
    <property type="term" value="C:ribosome"/>
    <property type="evidence" value="ECO:0007669"/>
    <property type="project" value="UniProtKB-KW"/>
</dbReference>
<sequence>MKATIHPPYFEKAIFHCACGNTWTGGATLPEINVEICSNCHPFYTGKEKLIDTRGRIEKFTKRTQRHQDIAKAVQPKKPRVKKNIKA</sequence>
<protein>
    <recommendedName>
        <fullName evidence="3">50S ribosomal protein L31</fullName>
    </recommendedName>
</protein>
<comment type="similarity">
    <text evidence="3">Belongs to the bacterial ribosomal protein bL31 family.</text>
</comment>
<dbReference type="GO" id="GO:0006412">
    <property type="term" value="P:translation"/>
    <property type="evidence" value="ECO:0007669"/>
    <property type="project" value="InterPro"/>
</dbReference>
<evidence type="ECO:0000256" key="3">
    <source>
        <dbReference type="RuleBase" id="RU000564"/>
    </source>
</evidence>
<dbReference type="Proteomes" id="UP000179047">
    <property type="component" value="Unassembled WGS sequence"/>
</dbReference>
<dbReference type="STRING" id="1802701.A3A33_04595"/>
<dbReference type="PANTHER" id="PTHR33280">
    <property type="entry name" value="50S RIBOSOMAL PROTEIN L31, CHLOROPLASTIC"/>
    <property type="match status" value="1"/>
</dbReference>
<comment type="caution">
    <text evidence="5">The sequence shown here is derived from an EMBL/GenBank/DDBJ whole genome shotgun (WGS) entry which is preliminary data.</text>
</comment>
<evidence type="ECO:0000313" key="5">
    <source>
        <dbReference type="EMBL" id="OGN27886.1"/>
    </source>
</evidence>
<dbReference type="PRINTS" id="PR01249">
    <property type="entry name" value="RIBOSOMALL31"/>
</dbReference>
<feature type="region of interest" description="Disordered" evidence="4">
    <location>
        <begin position="62"/>
        <end position="87"/>
    </location>
</feature>
<dbReference type="Gene3D" id="4.10.830.30">
    <property type="entry name" value="Ribosomal protein L31"/>
    <property type="match status" value="1"/>
</dbReference>
<evidence type="ECO:0000256" key="4">
    <source>
        <dbReference type="SAM" id="MobiDB-lite"/>
    </source>
</evidence>
<dbReference type="NCBIfam" id="TIGR00105">
    <property type="entry name" value="L31"/>
    <property type="match status" value="1"/>
</dbReference>
<gene>
    <name evidence="5" type="ORF">A3A33_04595</name>
</gene>
<reference evidence="5 6" key="1">
    <citation type="journal article" date="2016" name="Nat. Commun.">
        <title>Thousands of microbial genomes shed light on interconnected biogeochemical processes in an aquifer system.</title>
        <authorList>
            <person name="Anantharaman K."/>
            <person name="Brown C.T."/>
            <person name="Hug L.A."/>
            <person name="Sharon I."/>
            <person name="Castelle C.J."/>
            <person name="Probst A.J."/>
            <person name="Thomas B.C."/>
            <person name="Singh A."/>
            <person name="Wilkins M.J."/>
            <person name="Karaoz U."/>
            <person name="Brodie E.L."/>
            <person name="Williams K.H."/>
            <person name="Hubbard S.S."/>
            <person name="Banfield J.F."/>
        </authorList>
    </citation>
    <scope>NUCLEOTIDE SEQUENCE [LARGE SCALE GENOMIC DNA]</scope>
</reference>
<feature type="compositionally biased region" description="Basic residues" evidence="4">
    <location>
        <begin position="75"/>
        <end position="87"/>
    </location>
</feature>
<dbReference type="PROSITE" id="PS01143">
    <property type="entry name" value="RIBOSOMAL_L31"/>
    <property type="match status" value="1"/>
</dbReference>
<dbReference type="InterPro" id="IPR034704">
    <property type="entry name" value="Ribosomal_bL28/bL31-like_sf"/>
</dbReference>